<organism evidence="7 8">
    <name type="scientific">Salarias fasciatus</name>
    <name type="common">Jewelled blenny</name>
    <name type="synonym">Blennius fasciatus</name>
    <dbReference type="NCBI Taxonomy" id="181472"/>
    <lineage>
        <taxon>Eukaryota</taxon>
        <taxon>Metazoa</taxon>
        <taxon>Chordata</taxon>
        <taxon>Craniata</taxon>
        <taxon>Vertebrata</taxon>
        <taxon>Euteleostomi</taxon>
        <taxon>Actinopterygii</taxon>
        <taxon>Neopterygii</taxon>
        <taxon>Teleostei</taxon>
        <taxon>Neoteleostei</taxon>
        <taxon>Acanthomorphata</taxon>
        <taxon>Ovalentaria</taxon>
        <taxon>Blenniimorphae</taxon>
        <taxon>Blenniiformes</taxon>
        <taxon>Blennioidei</taxon>
        <taxon>Blenniidae</taxon>
        <taxon>Salariinae</taxon>
        <taxon>Salarias</taxon>
    </lineage>
</organism>
<evidence type="ECO:0000256" key="1">
    <source>
        <dbReference type="ARBA" id="ARBA00004141"/>
    </source>
</evidence>
<dbReference type="Pfam" id="PF07857">
    <property type="entry name" value="TMEM144"/>
    <property type="match status" value="2"/>
</dbReference>
<feature type="transmembrane region" description="Helical" evidence="6">
    <location>
        <begin position="39"/>
        <end position="58"/>
    </location>
</feature>
<name>A0A672I020_SALFA</name>
<reference evidence="7" key="3">
    <citation type="submission" date="2025-09" db="UniProtKB">
        <authorList>
            <consortium name="Ensembl"/>
        </authorList>
    </citation>
    <scope>IDENTIFICATION</scope>
</reference>
<protein>
    <submittedName>
        <fullName evidence="7">Transmembrane protein 144</fullName>
    </submittedName>
</protein>
<keyword evidence="8" id="KW-1185">Reference proteome</keyword>
<feature type="transmembrane region" description="Helical" evidence="6">
    <location>
        <begin position="237"/>
        <end position="257"/>
    </location>
</feature>
<feature type="transmembrane region" description="Helical" evidence="6">
    <location>
        <begin position="283"/>
        <end position="299"/>
    </location>
</feature>
<feature type="transmembrane region" description="Helical" evidence="6">
    <location>
        <begin position="89"/>
        <end position="109"/>
    </location>
</feature>
<keyword evidence="3 6" id="KW-0812">Transmembrane</keyword>
<evidence type="ECO:0000313" key="8">
    <source>
        <dbReference type="Proteomes" id="UP000472267"/>
    </source>
</evidence>
<feature type="transmembrane region" description="Helical" evidence="6">
    <location>
        <begin position="129"/>
        <end position="150"/>
    </location>
</feature>
<keyword evidence="4 6" id="KW-1133">Transmembrane helix</keyword>
<dbReference type="Proteomes" id="UP000472267">
    <property type="component" value="Chromosome 2"/>
</dbReference>
<reference evidence="7" key="2">
    <citation type="submission" date="2025-08" db="UniProtKB">
        <authorList>
            <consortium name="Ensembl"/>
        </authorList>
    </citation>
    <scope>IDENTIFICATION</scope>
</reference>
<reference evidence="7" key="1">
    <citation type="submission" date="2019-06" db="EMBL/GenBank/DDBJ databases">
        <authorList>
            <consortium name="Wellcome Sanger Institute Data Sharing"/>
        </authorList>
    </citation>
    <scope>NUCLEOTIDE SEQUENCE [LARGE SCALE GENOMIC DNA]</scope>
</reference>
<dbReference type="Ensembl" id="ENSSFAT00005036310.1">
    <property type="protein sequence ID" value="ENSSFAP00005034986.1"/>
    <property type="gene ID" value="ENSSFAG00005017685.1"/>
</dbReference>
<dbReference type="PANTHER" id="PTHR16119">
    <property type="entry name" value="TRANSMEMBRANE PROTEIN 144"/>
    <property type="match status" value="1"/>
</dbReference>
<dbReference type="GO" id="GO:0015144">
    <property type="term" value="F:carbohydrate transmembrane transporter activity"/>
    <property type="evidence" value="ECO:0007669"/>
    <property type="project" value="InterPro"/>
</dbReference>
<comment type="similarity">
    <text evidence="2">Belongs to the TMEM144 family.</text>
</comment>
<feature type="transmembrane region" description="Helical" evidence="6">
    <location>
        <begin position="162"/>
        <end position="182"/>
    </location>
</feature>
<keyword evidence="5 6" id="KW-0472">Membrane</keyword>
<dbReference type="AlphaFoldDB" id="A0A672I020"/>
<evidence type="ECO:0000256" key="2">
    <source>
        <dbReference type="ARBA" id="ARBA00005731"/>
    </source>
</evidence>
<accession>A0A672I020</accession>
<sequence length="372" mass="39962">DNSSLARSACGFAVNMVAVVLYGSSVVPAKKIDAGDGMFFQWVTCAAIWLVALVGNLLLNSPTFYPFAMLGGVTWATANSAVIPTVKAIGLGLSLLISGSFSLMMGWASSRFGWFGIEAQTVPRPVLNYLGAGKLLFSSRLCSVLFFNTCIFGRSILFPRGYLLAVAEGLLFGSTLIPILYIKNHSTHTDSVFYGASLFELNYLYAVCCGIFATSSVHFFIYCAVMKNRARIYANSVLPAVLSGFLWAVASHCFFLANSYLGPIITFPITTAVSRAGAGEREALAGYGLVAGLWACLVFKEITVRMKRLICGSAEEEGGLYSADWGFLPSEPCGHPALHPGHVPGADRHRDDHAVQAGVHLAAAAFPLNYWF</sequence>
<dbReference type="InterPro" id="IPR012435">
    <property type="entry name" value="TMEM144"/>
</dbReference>
<evidence type="ECO:0000256" key="3">
    <source>
        <dbReference type="ARBA" id="ARBA00022692"/>
    </source>
</evidence>
<proteinExistence type="inferred from homology"/>
<dbReference type="GO" id="GO:0016020">
    <property type="term" value="C:membrane"/>
    <property type="evidence" value="ECO:0007669"/>
    <property type="project" value="UniProtKB-SubCell"/>
</dbReference>
<dbReference type="PANTHER" id="PTHR16119:SF17">
    <property type="entry name" value="TRANSMEMBRANE PROTEIN 144"/>
    <property type="match status" value="1"/>
</dbReference>
<dbReference type="InterPro" id="IPR010651">
    <property type="entry name" value="Sugar_transport"/>
</dbReference>
<evidence type="ECO:0000313" key="7">
    <source>
        <dbReference type="Ensembl" id="ENSSFAP00005034986.1"/>
    </source>
</evidence>
<feature type="transmembrane region" description="Helical" evidence="6">
    <location>
        <begin position="202"/>
        <end position="225"/>
    </location>
</feature>
<evidence type="ECO:0000256" key="6">
    <source>
        <dbReference type="SAM" id="Phobius"/>
    </source>
</evidence>
<evidence type="ECO:0000256" key="5">
    <source>
        <dbReference type="ARBA" id="ARBA00023136"/>
    </source>
</evidence>
<comment type="subcellular location">
    <subcellularLocation>
        <location evidence="1">Membrane</location>
        <topology evidence="1">Multi-pass membrane protein</topology>
    </subcellularLocation>
</comment>
<evidence type="ECO:0000256" key="4">
    <source>
        <dbReference type="ARBA" id="ARBA00022989"/>
    </source>
</evidence>
<feature type="transmembrane region" description="Helical" evidence="6">
    <location>
        <begin position="6"/>
        <end position="27"/>
    </location>
</feature>